<dbReference type="Gene3D" id="3.40.710.10">
    <property type="entry name" value="DD-peptidase/beta-lactamase superfamily"/>
    <property type="match status" value="1"/>
</dbReference>
<evidence type="ECO:0000256" key="1">
    <source>
        <dbReference type="ARBA" id="ARBA00022801"/>
    </source>
</evidence>
<protein>
    <submittedName>
        <fullName evidence="3">CubicO group peptidase, beta-lactamase class C family</fullName>
    </submittedName>
</protein>
<dbReference type="InterPro" id="IPR001466">
    <property type="entry name" value="Beta-lactam-related"/>
</dbReference>
<proteinExistence type="predicted"/>
<accession>A0ABY1AAN3</accession>
<keyword evidence="1" id="KW-0378">Hydrolase</keyword>
<evidence type="ECO:0000259" key="2">
    <source>
        <dbReference type="Pfam" id="PF00144"/>
    </source>
</evidence>
<sequence length="333" mass="37622">MSKEKTKALLHQLVTKQIVPGVSYAIMQQGQVEAEVFGNEALVPHKKRLTWGKLYDVASLTKVIGTTTLILHLQDIGKLTVDDHVCDYLPKFSDQRVTLRHLLTHTSNLQGYIKNRDQLNKEELIEALYQLKVGPDFEKKVVYADIGPILLGWIIEKFYHCPVQEAITKEVLQPLGLMESIFSPASSDCVPTELTPQRGLICGVVHDPKAYTLGKNCGSAGLFMSLNDLIRYGIWLMSNDPHKPVVSDATIRNLFQDHTPTKDLGRSLGWDLRQKPDGTNCLYHTGFTGTFILFDKKNQEALLVLTNRVHPTADNEVFLQWRDQIVDTFLQEN</sequence>
<dbReference type="InterPro" id="IPR050789">
    <property type="entry name" value="Diverse_Enzym_Activities"/>
</dbReference>
<evidence type="ECO:0000313" key="3">
    <source>
        <dbReference type="EMBL" id="SEM54728.1"/>
    </source>
</evidence>
<organism evidence="3 4">
    <name type="scientific">Ligilactobacillus ruminis</name>
    <dbReference type="NCBI Taxonomy" id="1623"/>
    <lineage>
        <taxon>Bacteria</taxon>
        <taxon>Bacillati</taxon>
        <taxon>Bacillota</taxon>
        <taxon>Bacilli</taxon>
        <taxon>Lactobacillales</taxon>
        <taxon>Lactobacillaceae</taxon>
        <taxon>Ligilactobacillus</taxon>
    </lineage>
</organism>
<evidence type="ECO:0000313" key="4">
    <source>
        <dbReference type="Proteomes" id="UP000182089"/>
    </source>
</evidence>
<dbReference type="EMBL" id="FOCC01000004">
    <property type="protein sequence ID" value="SEM54728.1"/>
    <property type="molecule type" value="Genomic_DNA"/>
</dbReference>
<name>A0ABY1AAN3_9LACO</name>
<dbReference type="Pfam" id="PF00144">
    <property type="entry name" value="Beta-lactamase"/>
    <property type="match status" value="1"/>
</dbReference>
<reference evidence="3 4" key="1">
    <citation type="submission" date="2016-10" db="EMBL/GenBank/DDBJ databases">
        <authorList>
            <person name="Varghese N."/>
            <person name="Submissions S."/>
        </authorList>
    </citation>
    <scope>NUCLEOTIDE SEQUENCE [LARGE SCALE GENOMIC DNA]</scope>
    <source>
        <strain evidence="3 4">WC1T17</strain>
    </source>
</reference>
<feature type="domain" description="Beta-lactamase-related" evidence="2">
    <location>
        <begin position="8"/>
        <end position="315"/>
    </location>
</feature>
<dbReference type="PANTHER" id="PTHR43283:SF11">
    <property type="entry name" value="BETA-LACTAMASE-RELATED DOMAIN-CONTAINING PROTEIN"/>
    <property type="match status" value="1"/>
</dbReference>
<dbReference type="InterPro" id="IPR012338">
    <property type="entry name" value="Beta-lactam/transpept-like"/>
</dbReference>
<dbReference type="Proteomes" id="UP000182089">
    <property type="component" value="Unassembled WGS sequence"/>
</dbReference>
<dbReference type="SUPFAM" id="SSF56601">
    <property type="entry name" value="beta-lactamase/transpeptidase-like"/>
    <property type="match status" value="1"/>
</dbReference>
<dbReference type="PANTHER" id="PTHR43283">
    <property type="entry name" value="BETA-LACTAMASE-RELATED"/>
    <property type="match status" value="1"/>
</dbReference>
<gene>
    <name evidence="3" type="ORF">SAMN05216431_10462</name>
</gene>
<comment type="caution">
    <text evidence="3">The sequence shown here is derived from an EMBL/GenBank/DDBJ whole genome shotgun (WGS) entry which is preliminary data.</text>
</comment>